<dbReference type="EMBL" id="MU004231">
    <property type="protein sequence ID" value="KAF2672983.1"/>
    <property type="molecule type" value="Genomic_DNA"/>
</dbReference>
<reference evidence="1" key="1">
    <citation type="journal article" date="2020" name="Stud. Mycol.">
        <title>101 Dothideomycetes genomes: a test case for predicting lifestyles and emergence of pathogens.</title>
        <authorList>
            <person name="Haridas S."/>
            <person name="Albert R."/>
            <person name="Binder M."/>
            <person name="Bloem J."/>
            <person name="Labutti K."/>
            <person name="Salamov A."/>
            <person name="Andreopoulos B."/>
            <person name="Baker S."/>
            <person name="Barry K."/>
            <person name="Bills G."/>
            <person name="Bluhm B."/>
            <person name="Cannon C."/>
            <person name="Castanera R."/>
            <person name="Culley D."/>
            <person name="Daum C."/>
            <person name="Ezra D."/>
            <person name="Gonzalez J."/>
            <person name="Henrissat B."/>
            <person name="Kuo A."/>
            <person name="Liang C."/>
            <person name="Lipzen A."/>
            <person name="Lutzoni F."/>
            <person name="Magnuson J."/>
            <person name="Mondo S."/>
            <person name="Nolan M."/>
            <person name="Ohm R."/>
            <person name="Pangilinan J."/>
            <person name="Park H.-J."/>
            <person name="Ramirez L."/>
            <person name="Alfaro M."/>
            <person name="Sun H."/>
            <person name="Tritt A."/>
            <person name="Yoshinaga Y."/>
            <person name="Zwiers L.-H."/>
            <person name="Turgeon B."/>
            <person name="Goodwin S."/>
            <person name="Spatafora J."/>
            <person name="Crous P."/>
            <person name="Grigoriev I."/>
        </authorList>
    </citation>
    <scope>NUCLEOTIDE SEQUENCE</scope>
    <source>
        <strain evidence="1">CBS 115976</strain>
    </source>
</reference>
<gene>
    <name evidence="1" type="ORF">BT63DRAFT_141617</name>
</gene>
<protein>
    <submittedName>
        <fullName evidence="1">Uncharacterized protein</fullName>
    </submittedName>
</protein>
<organism evidence="1 2">
    <name type="scientific">Microthyrium microscopicum</name>
    <dbReference type="NCBI Taxonomy" id="703497"/>
    <lineage>
        <taxon>Eukaryota</taxon>
        <taxon>Fungi</taxon>
        <taxon>Dikarya</taxon>
        <taxon>Ascomycota</taxon>
        <taxon>Pezizomycotina</taxon>
        <taxon>Dothideomycetes</taxon>
        <taxon>Dothideomycetes incertae sedis</taxon>
        <taxon>Microthyriales</taxon>
        <taxon>Microthyriaceae</taxon>
        <taxon>Microthyrium</taxon>
    </lineage>
</organism>
<proteinExistence type="predicted"/>
<dbReference type="AlphaFoldDB" id="A0A6A6UNE8"/>
<dbReference type="Proteomes" id="UP000799302">
    <property type="component" value="Unassembled WGS sequence"/>
</dbReference>
<name>A0A6A6UNE8_9PEZI</name>
<evidence type="ECO:0000313" key="2">
    <source>
        <dbReference type="Proteomes" id="UP000799302"/>
    </source>
</evidence>
<accession>A0A6A6UNE8</accession>
<evidence type="ECO:0000313" key="1">
    <source>
        <dbReference type="EMBL" id="KAF2672983.1"/>
    </source>
</evidence>
<sequence>MGTLRPTYLAGYGMKRQLSIFRRPRRKAPTKSYRFQWPPLPALQQAYLGSDKQLLSFIRRRPKKAPSTSYPFQYPPLPVLRQTHLGRDANYNILITDLGGLIRVSQSSKLLALPSEILQKIVEWAAIKESCIRLRTGSIIEKEDCSCEICYAYANTKTLSQVCFQFWRCARIIAFHTVRIDIPVLTSEIGSESYYDTKEDGFEFERLHEKLLRLSYIWRYCRSVFLSTTTYGQHKGGRSRRNTSLERIIRKAFRTVKCLTICNITRGRQGIFTKFVAMAAAEMPRLSHVNFMNGEAAFTEAQHESILESVKSLQSLRIARRDTDFWARVRLRGE</sequence>
<keyword evidence="2" id="KW-1185">Reference proteome</keyword>